<dbReference type="Proteomes" id="UP001220610">
    <property type="component" value="Chromosome"/>
</dbReference>
<dbReference type="EMBL" id="CP119311">
    <property type="protein sequence ID" value="WEK34115.1"/>
    <property type="molecule type" value="Genomic_DNA"/>
</dbReference>
<feature type="signal peptide" evidence="1">
    <location>
        <begin position="1"/>
        <end position="18"/>
    </location>
</feature>
<proteinExistence type="predicted"/>
<gene>
    <name evidence="2" type="ORF">P0Y53_16630</name>
</gene>
<evidence type="ECO:0000313" key="3">
    <source>
        <dbReference type="Proteomes" id="UP001220610"/>
    </source>
</evidence>
<dbReference type="AlphaFoldDB" id="A0AAJ6BE11"/>
<feature type="chain" id="PRO_5042619724" description="Porin" evidence="1">
    <location>
        <begin position="19"/>
        <end position="433"/>
    </location>
</feature>
<organism evidence="2 3">
    <name type="scientific">Candidatus Pseudobacter hemicellulosilyticus</name>
    <dbReference type="NCBI Taxonomy" id="3121375"/>
    <lineage>
        <taxon>Bacteria</taxon>
        <taxon>Pseudomonadati</taxon>
        <taxon>Bacteroidota</taxon>
        <taxon>Chitinophagia</taxon>
        <taxon>Chitinophagales</taxon>
        <taxon>Chitinophagaceae</taxon>
        <taxon>Pseudobacter</taxon>
    </lineage>
</organism>
<evidence type="ECO:0008006" key="4">
    <source>
        <dbReference type="Google" id="ProtNLM"/>
    </source>
</evidence>
<name>A0AAJ6BE11_9BACT</name>
<evidence type="ECO:0000313" key="2">
    <source>
        <dbReference type="EMBL" id="WEK34115.1"/>
    </source>
</evidence>
<accession>A0AAJ6BE11</accession>
<sequence>MKRILALSLTLLPLAMMAQKVGNMRAYDQRGINVFEDPKDSVQLPFDDVRVKIGAAFTQQFQDLDHKNPGANLNQTTNKLRPLTSGFQLAQANLFIDVQLAEGIRLNVTSYMSSKHHNDFWVKGGFIQFDKLPFEGKFWDDIMKLATVKIGHYEVNYGDQHFRRSDGGQALWNPFMEGYLMDAFATEIGGEVLLRKNGLFGMLAVTGGNLRGGVDHLAAESNLDGNLKKQPSLVLKAGYDKQLTEDFRVRVSASHFRNESNTVTLYSGDRSGSNYQNIMEKAVIAEATQGSSALASGRFNPGFTKAVKAYMFNGFAKYKGLEFFGTYETSSGRSASETKYRDASQIAGDLIYRFLPREQLFIGARYNSAKAELAGFTDDVTVDRTAFAAGWFLTKNVLLKGEYVIQKYKDFPTTDYRSGGKFNGYVIEAIVGF</sequence>
<dbReference type="SUPFAM" id="SSF56935">
    <property type="entry name" value="Porins"/>
    <property type="match status" value="1"/>
</dbReference>
<reference evidence="2" key="1">
    <citation type="submission" date="2023-03" db="EMBL/GenBank/DDBJ databases">
        <title>Andean soil-derived lignocellulolytic bacterial consortium as a source of novel taxa and putative plastic-active enzymes.</title>
        <authorList>
            <person name="Diaz-Garcia L."/>
            <person name="Chuvochina M."/>
            <person name="Feuerriegel G."/>
            <person name="Bunk B."/>
            <person name="Sproer C."/>
            <person name="Streit W.R."/>
            <person name="Rodriguez L.M."/>
            <person name="Overmann J."/>
            <person name="Jimenez D.J."/>
        </authorList>
    </citation>
    <scope>NUCLEOTIDE SEQUENCE</scope>
    <source>
        <strain evidence="2">MAG 7</strain>
    </source>
</reference>
<evidence type="ECO:0000256" key="1">
    <source>
        <dbReference type="SAM" id="SignalP"/>
    </source>
</evidence>
<protein>
    <recommendedName>
        <fullName evidence="4">Porin</fullName>
    </recommendedName>
</protein>
<keyword evidence="1" id="KW-0732">Signal</keyword>